<dbReference type="Proteomes" id="UP000249661">
    <property type="component" value="Unassembled WGS sequence"/>
</dbReference>
<evidence type="ECO:0000313" key="2">
    <source>
        <dbReference type="Proteomes" id="UP000249661"/>
    </source>
</evidence>
<accession>A0ACD1HJS2</accession>
<sequence length="99" mass="10900">MRSMGGAQRCSAVPVLRNSFPIWNRLACVAGRKDYTSTACRMATFLVFLLFCCQTGRIMSTTRPKPCRETLLSLVLLLLLPGFMSGSTPWPDNGTISPI</sequence>
<keyword evidence="2" id="KW-1185">Reference proteome</keyword>
<proteinExistence type="predicted"/>
<gene>
    <name evidence="1" type="ORF">BO66DRAFT_174604</name>
</gene>
<dbReference type="EMBL" id="KZ824937">
    <property type="protein sequence ID" value="RAH73859.1"/>
    <property type="molecule type" value="Genomic_DNA"/>
</dbReference>
<reference evidence="1" key="1">
    <citation type="submission" date="2018-02" db="EMBL/GenBank/DDBJ databases">
        <title>The genomes of Aspergillus section Nigri reveals drivers in fungal speciation.</title>
        <authorList>
            <consortium name="DOE Joint Genome Institute"/>
            <person name="Vesth T.C."/>
            <person name="Nybo J."/>
            <person name="Theobald S."/>
            <person name="Brandl J."/>
            <person name="Frisvad J.C."/>
            <person name="Nielsen K.F."/>
            <person name="Lyhne E.K."/>
            <person name="Kogle M.E."/>
            <person name="Kuo A."/>
            <person name="Riley R."/>
            <person name="Clum A."/>
            <person name="Nolan M."/>
            <person name="Lipzen A."/>
            <person name="Salamov A."/>
            <person name="Henrissat B."/>
            <person name="Wiebenga A."/>
            <person name="De vries R.P."/>
            <person name="Grigoriev I.V."/>
            <person name="Mortensen U.H."/>
            <person name="Andersen M.R."/>
            <person name="Baker S.E."/>
        </authorList>
    </citation>
    <scope>NUCLEOTIDE SEQUENCE</scope>
    <source>
        <strain evidence="1">CBS 121060</strain>
    </source>
</reference>
<evidence type="ECO:0000313" key="1">
    <source>
        <dbReference type="EMBL" id="RAH73859.1"/>
    </source>
</evidence>
<protein>
    <submittedName>
        <fullName evidence="1">Uncharacterized protein</fullName>
    </submittedName>
</protein>
<organism evidence="1 2">
    <name type="scientific">Aspergillus aculeatinus CBS 121060</name>
    <dbReference type="NCBI Taxonomy" id="1448322"/>
    <lineage>
        <taxon>Eukaryota</taxon>
        <taxon>Fungi</taxon>
        <taxon>Dikarya</taxon>
        <taxon>Ascomycota</taxon>
        <taxon>Pezizomycotina</taxon>
        <taxon>Eurotiomycetes</taxon>
        <taxon>Eurotiomycetidae</taxon>
        <taxon>Eurotiales</taxon>
        <taxon>Aspergillaceae</taxon>
        <taxon>Aspergillus</taxon>
        <taxon>Aspergillus subgen. Circumdati</taxon>
    </lineage>
</organism>
<name>A0ACD1HJS2_9EURO</name>